<comment type="caution">
    <text evidence="8">The sequence shown here is derived from an EMBL/GenBank/DDBJ whole genome shotgun (WGS) entry which is preliminary data.</text>
</comment>
<organism evidence="8 9">
    <name type="scientific">Brumicola pallidula DSM 14239 = ACAM 615</name>
    <dbReference type="NCBI Taxonomy" id="1121922"/>
    <lineage>
        <taxon>Bacteria</taxon>
        <taxon>Pseudomonadati</taxon>
        <taxon>Pseudomonadota</taxon>
        <taxon>Gammaproteobacteria</taxon>
        <taxon>Alteromonadales</taxon>
        <taxon>Alteromonadaceae</taxon>
        <taxon>Brumicola</taxon>
    </lineage>
</organism>
<evidence type="ECO:0000256" key="1">
    <source>
        <dbReference type="ARBA" id="ARBA00004651"/>
    </source>
</evidence>
<keyword evidence="6 7" id="KW-0472">Membrane</keyword>
<evidence type="ECO:0000256" key="4">
    <source>
        <dbReference type="ARBA" id="ARBA00022692"/>
    </source>
</evidence>
<comment type="similarity">
    <text evidence="2">Belongs to the CPA3 antiporters (TC 2.A.63) subunit E family.</text>
</comment>
<evidence type="ECO:0000256" key="3">
    <source>
        <dbReference type="ARBA" id="ARBA00022475"/>
    </source>
</evidence>
<dbReference type="AlphaFoldDB" id="K6Y558"/>
<keyword evidence="5 7" id="KW-1133">Transmembrane helix</keyword>
<dbReference type="Pfam" id="PF01899">
    <property type="entry name" value="MNHE"/>
    <property type="match status" value="1"/>
</dbReference>
<dbReference type="EMBL" id="BAEQ01000016">
    <property type="protein sequence ID" value="GAC27919.1"/>
    <property type="molecule type" value="Genomic_DNA"/>
</dbReference>
<name>K6Y558_9ALTE</name>
<dbReference type="GO" id="GO:0008324">
    <property type="term" value="F:monoatomic cation transmembrane transporter activity"/>
    <property type="evidence" value="ECO:0007669"/>
    <property type="project" value="InterPro"/>
</dbReference>
<dbReference type="PANTHER" id="PTHR34584:SF1">
    <property type="entry name" value="NA(+)_H(+) ANTIPORTER SUBUNIT E1"/>
    <property type="match status" value="1"/>
</dbReference>
<evidence type="ECO:0000313" key="8">
    <source>
        <dbReference type="EMBL" id="GAC27919.1"/>
    </source>
</evidence>
<evidence type="ECO:0000313" key="9">
    <source>
        <dbReference type="Proteomes" id="UP000006251"/>
    </source>
</evidence>
<keyword evidence="4 7" id="KW-0812">Transmembrane</keyword>
<dbReference type="PIRSF" id="PIRSF019239">
    <property type="entry name" value="MrpE"/>
    <property type="match status" value="1"/>
</dbReference>
<feature type="transmembrane region" description="Helical" evidence="7">
    <location>
        <begin position="34"/>
        <end position="55"/>
    </location>
</feature>
<dbReference type="STRING" id="1121922.GCA_000428905_01560"/>
<dbReference type="OrthoDB" id="9807187at2"/>
<comment type="subcellular location">
    <subcellularLocation>
        <location evidence="1">Cell membrane</location>
        <topology evidence="1">Multi-pass membrane protein</topology>
    </subcellularLocation>
</comment>
<reference evidence="9" key="1">
    <citation type="journal article" date="2014" name="Environ. Microbiol.">
        <title>Comparative genomics of the marine bacterial genus Glaciecola reveals the high degree of genomic diversity and genomic characteristic for cold adaptation.</title>
        <authorList>
            <person name="Qin Q.L."/>
            <person name="Xie B.B."/>
            <person name="Yu Y."/>
            <person name="Shu Y.L."/>
            <person name="Rong J.C."/>
            <person name="Zhang Y.J."/>
            <person name="Zhao D.L."/>
            <person name="Chen X.L."/>
            <person name="Zhang X.Y."/>
            <person name="Chen B."/>
            <person name="Zhou B.C."/>
            <person name="Zhang Y.Z."/>
        </authorList>
    </citation>
    <scope>NUCLEOTIDE SEQUENCE [LARGE SCALE GENOMIC DNA]</scope>
    <source>
        <strain evidence="9">ACAM 615</strain>
    </source>
</reference>
<keyword evidence="3" id="KW-1003">Cell membrane</keyword>
<dbReference type="NCBIfam" id="NF006518">
    <property type="entry name" value="PRK08965.1-2"/>
    <property type="match status" value="1"/>
</dbReference>
<feature type="transmembrane region" description="Helical" evidence="7">
    <location>
        <begin position="110"/>
        <end position="129"/>
    </location>
</feature>
<evidence type="ECO:0000256" key="7">
    <source>
        <dbReference type="SAM" id="Phobius"/>
    </source>
</evidence>
<feature type="transmembrane region" description="Helical" evidence="7">
    <location>
        <begin position="7"/>
        <end position="28"/>
    </location>
</feature>
<evidence type="ECO:0000256" key="2">
    <source>
        <dbReference type="ARBA" id="ARBA00006228"/>
    </source>
</evidence>
<keyword evidence="9" id="KW-1185">Reference proteome</keyword>
<evidence type="ECO:0000256" key="6">
    <source>
        <dbReference type="ARBA" id="ARBA00023136"/>
    </source>
</evidence>
<dbReference type="InterPro" id="IPR002758">
    <property type="entry name" value="Cation_antiport_E"/>
</dbReference>
<evidence type="ECO:0000256" key="5">
    <source>
        <dbReference type="ARBA" id="ARBA00022989"/>
    </source>
</evidence>
<protein>
    <submittedName>
        <fullName evidence="8">Multicomponent K+:H+ antiporter subunit E</fullName>
    </submittedName>
</protein>
<sequence>MSILSRAFSRLLPMPLHSLVLLIVWLMLNSTTSLGHILLGTVLAIVIPVLCAPLRIPQPKIKRPFKVVSYVFLLLKDIIIANFEVAILVVGPTRRIKPGLVAVPIDLVDILPITVLVSTVTMTPGTVGADISKDKKWLYVHVLDMPENEQEVIDLIKQRYESRVKEIFGC</sequence>
<feature type="transmembrane region" description="Helical" evidence="7">
    <location>
        <begin position="67"/>
        <end position="90"/>
    </location>
</feature>
<dbReference type="GO" id="GO:0005886">
    <property type="term" value="C:plasma membrane"/>
    <property type="evidence" value="ECO:0007669"/>
    <property type="project" value="UniProtKB-SubCell"/>
</dbReference>
<dbReference type="RefSeq" id="WP_006009722.1">
    <property type="nucleotide sequence ID" value="NZ_BAEQ01000016.1"/>
</dbReference>
<dbReference type="Proteomes" id="UP000006251">
    <property type="component" value="Unassembled WGS sequence"/>
</dbReference>
<accession>K6Y558</accession>
<dbReference type="PANTHER" id="PTHR34584">
    <property type="entry name" value="NA(+)/H(+) ANTIPORTER SUBUNIT E1"/>
    <property type="match status" value="1"/>
</dbReference>
<proteinExistence type="inferred from homology"/>
<gene>
    <name evidence="8" type="primary">phaE</name>
    <name evidence="8" type="ORF">GPAL_1040</name>
</gene>